<evidence type="ECO:0000256" key="5">
    <source>
        <dbReference type="ARBA" id="ARBA00022519"/>
    </source>
</evidence>
<reference evidence="13" key="1">
    <citation type="submission" date="2016-10" db="EMBL/GenBank/DDBJ databases">
        <title>Sequence of Gallionella enrichment culture.</title>
        <authorList>
            <person name="Poehlein A."/>
            <person name="Muehling M."/>
            <person name="Daniel R."/>
        </authorList>
    </citation>
    <scope>NUCLEOTIDE SEQUENCE</scope>
</reference>
<evidence type="ECO:0000256" key="2">
    <source>
        <dbReference type="ARBA" id="ARBA00006555"/>
    </source>
</evidence>
<keyword evidence="7" id="KW-0653">Protein transport</keyword>
<keyword evidence="8 11" id="KW-1133">Transmembrane helix</keyword>
<comment type="subcellular location">
    <subcellularLocation>
        <location evidence="1">Cell inner membrane</location>
        <topology evidence="1">Single-pass membrane protein</topology>
        <orientation evidence="1">Periplasmic side</orientation>
    </subcellularLocation>
</comment>
<keyword evidence="6 11" id="KW-0812">Transmembrane</keyword>
<accession>A0A1J5RKX1</accession>
<evidence type="ECO:0000256" key="7">
    <source>
        <dbReference type="ARBA" id="ARBA00022927"/>
    </source>
</evidence>
<dbReference type="InterPro" id="IPR051045">
    <property type="entry name" value="TonB-dependent_transducer"/>
</dbReference>
<keyword evidence="3" id="KW-0813">Transport</keyword>
<dbReference type="PANTHER" id="PTHR33446:SF11">
    <property type="entry name" value="TONB3"/>
    <property type="match status" value="1"/>
</dbReference>
<sequence>MIAFLKDDSNRLAVMLGLSIAVHAVLLSLKFAAPELKRLQDHLPALDVVLVNAKTKSAPTKADALAQTNLDRGGNTEAERRMKSPLPVPKTIPLDLSVRQAAEARPVSEQAVPTQARVELKQRRVAELEKQAREVMTQIKPSHPVLSQPSQSAAASAPENALQEAGPRKATAAELVAQSMDAARLEAEISRDWDSYQKLPRRKFIGSRVREYRFSAYVEAWRQKVEKVGTLNYPEEAKAQKLYGSLRVTVNIKSDGSIESIELNQSSGHKVLDDSARRIVELAAPYAEFPADVRRDTDIISITRTWTFTREDTLSGGGE</sequence>
<dbReference type="GO" id="GO:0031992">
    <property type="term" value="F:energy transducer activity"/>
    <property type="evidence" value="ECO:0007669"/>
    <property type="project" value="TreeGrafter"/>
</dbReference>
<feature type="compositionally biased region" description="Low complexity" evidence="10">
    <location>
        <begin position="147"/>
        <end position="158"/>
    </location>
</feature>
<keyword evidence="5" id="KW-0997">Cell inner membrane</keyword>
<feature type="domain" description="TonB C-terminal" evidence="12">
    <location>
        <begin position="218"/>
        <end position="315"/>
    </location>
</feature>
<dbReference type="GO" id="GO:0098797">
    <property type="term" value="C:plasma membrane protein complex"/>
    <property type="evidence" value="ECO:0007669"/>
    <property type="project" value="TreeGrafter"/>
</dbReference>
<evidence type="ECO:0000259" key="12">
    <source>
        <dbReference type="PROSITE" id="PS52015"/>
    </source>
</evidence>
<evidence type="ECO:0000256" key="3">
    <source>
        <dbReference type="ARBA" id="ARBA00022448"/>
    </source>
</evidence>
<dbReference type="AlphaFoldDB" id="A0A1J5RKX1"/>
<keyword evidence="9 11" id="KW-0472">Membrane</keyword>
<dbReference type="PANTHER" id="PTHR33446">
    <property type="entry name" value="PROTEIN TONB-RELATED"/>
    <property type="match status" value="1"/>
</dbReference>
<comment type="similarity">
    <text evidence="2">Belongs to the TonB family.</text>
</comment>
<dbReference type="PROSITE" id="PS52015">
    <property type="entry name" value="TONB_CTD"/>
    <property type="match status" value="1"/>
</dbReference>
<dbReference type="InterPro" id="IPR006260">
    <property type="entry name" value="TonB/TolA_C"/>
</dbReference>
<evidence type="ECO:0000256" key="8">
    <source>
        <dbReference type="ARBA" id="ARBA00022989"/>
    </source>
</evidence>
<evidence type="ECO:0000256" key="11">
    <source>
        <dbReference type="SAM" id="Phobius"/>
    </source>
</evidence>
<dbReference type="NCBIfam" id="TIGR01352">
    <property type="entry name" value="tonB_Cterm"/>
    <property type="match status" value="1"/>
</dbReference>
<dbReference type="SUPFAM" id="SSF74653">
    <property type="entry name" value="TolA/TonB C-terminal domain"/>
    <property type="match status" value="1"/>
</dbReference>
<dbReference type="Pfam" id="PF03544">
    <property type="entry name" value="TonB_C"/>
    <property type="match status" value="1"/>
</dbReference>
<keyword evidence="4" id="KW-1003">Cell membrane</keyword>
<evidence type="ECO:0000256" key="9">
    <source>
        <dbReference type="ARBA" id="ARBA00023136"/>
    </source>
</evidence>
<evidence type="ECO:0000313" key="13">
    <source>
        <dbReference type="EMBL" id="OIQ90171.1"/>
    </source>
</evidence>
<evidence type="ECO:0000256" key="6">
    <source>
        <dbReference type="ARBA" id="ARBA00022692"/>
    </source>
</evidence>
<name>A0A1J5RKX1_9ZZZZ</name>
<feature type="region of interest" description="Disordered" evidence="10">
    <location>
        <begin position="140"/>
        <end position="168"/>
    </location>
</feature>
<dbReference type="EMBL" id="MLJW01000301">
    <property type="protein sequence ID" value="OIQ90171.1"/>
    <property type="molecule type" value="Genomic_DNA"/>
</dbReference>
<evidence type="ECO:0000256" key="4">
    <source>
        <dbReference type="ARBA" id="ARBA00022475"/>
    </source>
</evidence>
<dbReference type="GO" id="GO:0055085">
    <property type="term" value="P:transmembrane transport"/>
    <property type="evidence" value="ECO:0007669"/>
    <property type="project" value="InterPro"/>
</dbReference>
<proteinExistence type="inferred from homology"/>
<organism evidence="13">
    <name type="scientific">mine drainage metagenome</name>
    <dbReference type="NCBI Taxonomy" id="410659"/>
    <lineage>
        <taxon>unclassified sequences</taxon>
        <taxon>metagenomes</taxon>
        <taxon>ecological metagenomes</taxon>
    </lineage>
</organism>
<evidence type="ECO:0000256" key="1">
    <source>
        <dbReference type="ARBA" id="ARBA00004383"/>
    </source>
</evidence>
<gene>
    <name evidence="13" type="ORF">GALL_279120</name>
</gene>
<protein>
    <submittedName>
        <fullName evidence="13">Gram-negative bacterial tonB protein</fullName>
    </submittedName>
</protein>
<dbReference type="InterPro" id="IPR037682">
    <property type="entry name" value="TonB_C"/>
</dbReference>
<dbReference type="Gene3D" id="3.30.1150.10">
    <property type="match status" value="1"/>
</dbReference>
<feature type="transmembrane region" description="Helical" evidence="11">
    <location>
        <begin position="12"/>
        <end position="33"/>
    </location>
</feature>
<comment type="caution">
    <text evidence="13">The sequence shown here is derived from an EMBL/GenBank/DDBJ whole genome shotgun (WGS) entry which is preliminary data.</text>
</comment>
<dbReference type="GO" id="GO:0015031">
    <property type="term" value="P:protein transport"/>
    <property type="evidence" value="ECO:0007669"/>
    <property type="project" value="UniProtKB-KW"/>
</dbReference>
<evidence type="ECO:0000256" key="10">
    <source>
        <dbReference type="SAM" id="MobiDB-lite"/>
    </source>
</evidence>